<comment type="caution">
    <text evidence="1">The sequence shown here is derived from an EMBL/GenBank/DDBJ whole genome shotgun (WGS) entry which is preliminary data.</text>
</comment>
<evidence type="ECO:0000313" key="2">
    <source>
        <dbReference type="Proteomes" id="UP000442695"/>
    </source>
</evidence>
<sequence length="65" mass="7477">MQKHTAVPAEQGLYWYFENDAEEPRPVMVNQAKWPGKFKSYNGAEQSWLRDGEYLVGPQKPPAPL</sequence>
<evidence type="ECO:0000313" key="1">
    <source>
        <dbReference type="EMBL" id="KAF0255794.1"/>
    </source>
</evidence>
<gene>
    <name evidence="1" type="ORF">GN299_06405</name>
</gene>
<protein>
    <submittedName>
        <fullName evidence="1">Uncharacterized protein</fullName>
    </submittedName>
</protein>
<name>A0A7V8EJ68_PSEPU</name>
<dbReference type="Proteomes" id="UP000442695">
    <property type="component" value="Unassembled WGS sequence"/>
</dbReference>
<reference evidence="1 2" key="1">
    <citation type="submission" date="2019-12" db="EMBL/GenBank/DDBJ databases">
        <authorList>
            <person name="Woiski C."/>
        </authorList>
    </citation>
    <scope>NUCLEOTIDE SEQUENCE [LARGE SCALE GENOMIC DNA]</scope>
    <source>
        <strain evidence="1 2">BOE100</strain>
    </source>
</reference>
<organism evidence="1 2">
    <name type="scientific">Pseudomonas putida</name>
    <name type="common">Arthrobacter siderocapsulatus</name>
    <dbReference type="NCBI Taxonomy" id="303"/>
    <lineage>
        <taxon>Bacteria</taxon>
        <taxon>Pseudomonadati</taxon>
        <taxon>Pseudomonadota</taxon>
        <taxon>Gammaproteobacteria</taxon>
        <taxon>Pseudomonadales</taxon>
        <taxon>Pseudomonadaceae</taxon>
        <taxon>Pseudomonas</taxon>
    </lineage>
</organism>
<dbReference type="AlphaFoldDB" id="A0A7V8EJ68"/>
<proteinExistence type="predicted"/>
<accession>A0A7V8EJ68</accession>
<dbReference type="EMBL" id="WOWR01000005">
    <property type="protein sequence ID" value="KAF0255794.1"/>
    <property type="molecule type" value="Genomic_DNA"/>
</dbReference>